<dbReference type="RefSeq" id="XP_032829532.1">
    <property type="nucleotide sequence ID" value="XM_032973641.1"/>
</dbReference>
<dbReference type="GO" id="GO:0005856">
    <property type="term" value="C:cytoskeleton"/>
    <property type="evidence" value="ECO:0007669"/>
    <property type="project" value="UniProtKB-SubCell"/>
</dbReference>
<feature type="domain" description="ZZ-type" evidence="19">
    <location>
        <begin position="2751"/>
        <end position="2807"/>
    </location>
</feature>
<evidence type="ECO:0000313" key="21">
    <source>
        <dbReference type="RefSeq" id="XP_032829532.1"/>
    </source>
</evidence>
<keyword evidence="11 13" id="KW-0009">Actin-binding</keyword>
<accession>A0AAJ7U761</accession>
<evidence type="ECO:0000256" key="16">
    <source>
        <dbReference type="SAM" id="MobiDB-lite"/>
    </source>
</evidence>
<dbReference type="FunFam" id="1.10.418.10:FF:000032">
    <property type="entry name" value="utrophin isoform X1"/>
    <property type="match status" value="1"/>
</dbReference>
<dbReference type="GO" id="GO:0120025">
    <property type="term" value="C:plasma membrane bounded cell projection"/>
    <property type="evidence" value="ECO:0007669"/>
    <property type="project" value="UniProtKB-ARBA"/>
</dbReference>
<dbReference type="InterPro" id="IPR018159">
    <property type="entry name" value="Spectrin/alpha-actinin"/>
</dbReference>
<feature type="compositionally biased region" description="Basic and acidic residues" evidence="16">
    <location>
        <begin position="602"/>
        <end position="612"/>
    </location>
</feature>
<feature type="region of interest" description="Disordered" evidence="16">
    <location>
        <begin position="3082"/>
        <end position="3115"/>
    </location>
</feature>
<dbReference type="InterPro" id="IPR002017">
    <property type="entry name" value="Spectrin_repeat"/>
</dbReference>
<dbReference type="InterPro" id="IPR050774">
    <property type="entry name" value="KCMF1/Dystrophin"/>
</dbReference>
<dbReference type="InterPro" id="IPR015154">
    <property type="entry name" value="EF-hand_dom_typ2"/>
</dbReference>
<dbReference type="CDD" id="cd16242">
    <property type="entry name" value="EFh_DMD_like"/>
    <property type="match status" value="1"/>
</dbReference>
<dbReference type="InterPro" id="IPR036872">
    <property type="entry name" value="CH_dom_sf"/>
</dbReference>
<dbReference type="Pfam" id="PF00435">
    <property type="entry name" value="Spectrin"/>
    <property type="match status" value="2"/>
</dbReference>
<dbReference type="Proteomes" id="UP001318040">
    <property type="component" value="Chromosome 51"/>
</dbReference>
<evidence type="ECO:0000256" key="3">
    <source>
        <dbReference type="ARBA" id="ARBA00022475"/>
    </source>
</evidence>
<keyword evidence="13" id="KW-0628">Postsynaptic cell membrane</keyword>
<evidence type="ECO:0000256" key="15">
    <source>
        <dbReference type="SAM" id="Coils"/>
    </source>
</evidence>
<dbReference type="InterPro" id="IPR043145">
    <property type="entry name" value="Znf_ZZ_sf"/>
</dbReference>
<dbReference type="InterPro" id="IPR015153">
    <property type="entry name" value="EF-hand_dom_typ1"/>
</dbReference>
<feature type="domain" description="WW" evidence="17">
    <location>
        <begin position="2477"/>
        <end position="2510"/>
    </location>
</feature>
<feature type="domain" description="Calponin-homology (CH)" evidence="18">
    <location>
        <begin position="191"/>
        <end position="297"/>
    </location>
</feature>
<dbReference type="PROSITE" id="PS00020">
    <property type="entry name" value="ACTININ_2"/>
    <property type="match status" value="1"/>
</dbReference>
<comment type="subcellular location">
    <subcellularLocation>
        <location evidence="2">Cell membrane</location>
        <location evidence="2">Sarcolemma</location>
        <topology evidence="2">Peripheral membrane protein</topology>
        <orientation evidence="2">Cytoplasmic side</orientation>
    </subcellularLocation>
    <subcellularLocation>
        <location evidence="1 13">Cytoplasm</location>
        <location evidence="1 13">Cytoskeleton</location>
    </subcellularLocation>
</comment>
<dbReference type="InterPro" id="IPR036020">
    <property type="entry name" value="WW_dom_sf"/>
</dbReference>
<dbReference type="Pfam" id="PF00397">
    <property type="entry name" value="WW"/>
    <property type="match status" value="1"/>
</dbReference>
<feature type="region of interest" description="Disordered" evidence="16">
    <location>
        <begin position="2968"/>
        <end position="3022"/>
    </location>
</feature>
<keyword evidence="3 13" id="KW-1003">Cell membrane</keyword>
<feature type="compositionally biased region" description="Gly residues" evidence="16">
    <location>
        <begin position="2566"/>
        <end position="2579"/>
    </location>
</feature>
<dbReference type="GO" id="GO:0042383">
    <property type="term" value="C:sarcolemma"/>
    <property type="evidence" value="ECO:0007669"/>
    <property type="project" value="UniProtKB-SubCell"/>
</dbReference>
<keyword evidence="12 13" id="KW-0206">Cytoskeleton</keyword>
<dbReference type="SUPFAM" id="SSF57850">
    <property type="entry name" value="RING/U-box"/>
    <property type="match status" value="1"/>
</dbReference>
<dbReference type="Pfam" id="PF09068">
    <property type="entry name" value="EF-hand_2"/>
    <property type="match status" value="1"/>
</dbReference>
<dbReference type="FunFam" id="3.30.60.90:FF:000001">
    <property type="entry name" value="Dystrophin isoform 2"/>
    <property type="match status" value="1"/>
</dbReference>
<dbReference type="Pfam" id="PF00307">
    <property type="entry name" value="CH"/>
    <property type="match status" value="2"/>
</dbReference>
<dbReference type="InterPro" id="IPR000433">
    <property type="entry name" value="Znf_ZZ"/>
</dbReference>
<reference evidence="21" key="1">
    <citation type="submission" date="2025-08" db="UniProtKB">
        <authorList>
            <consortium name="RefSeq"/>
        </authorList>
    </citation>
    <scope>IDENTIFICATION</scope>
    <source>
        <tissue evidence="21">Sperm</tissue>
    </source>
</reference>
<evidence type="ECO:0000256" key="8">
    <source>
        <dbReference type="ARBA" id="ARBA00022833"/>
    </source>
</evidence>
<keyword evidence="4 13" id="KW-0963">Cytoplasm</keyword>
<dbReference type="CDD" id="cd00176">
    <property type="entry name" value="SPEC"/>
    <property type="match status" value="2"/>
</dbReference>
<dbReference type="Gene3D" id="6.10.140.70">
    <property type="match status" value="1"/>
</dbReference>
<dbReference type="PROSITE" id="PS01357">
    <property type="entry name" value="ZF_ZZ_1"/>
    <property type="match status" value="1"/>
</dbReference>
<dbReference type="InterPro" id="IPR011992">
    <property type="entry name" value="EF-hand-dom_pair"/>
</dbReference>
<dbReference type="InterPro" id="IPR001202">
    <property type="entry name" value="WW_dom"/>
</dbReference>
<feature type="region of interest" description="Disordered" evidence="16">
    <location>
        <begin position="2010"/>
        <end position="2050"/>
    </location>
</feature>
<name>A0AAJ7U761_PETMA</name>
<evidence type="ECO:0000256" key="2">
    <source>
        <dbReference type="ARBA" id="ARBA00004278"/>
    </source>
</evidence>
<feature type="compositionally biased region" description="Low complexity" evidence="16">
    <location>
        <begin position="1929"/>
        <end position="1941"/>
    </location>
</feature>
<feature type="domain" description="Calponin-homology (CH)" evidence="18">
    <location>
        <begin position="72"/>
        <end position="176"/>
    </location>
</feature>
<dbReference type="PIRSF" id="PIRSF002341">
    <property type="entry name" value="Dystrophin/utrophin"/>
    <property type="match status" value="1"/>
</dbReference>
<dbReference type="InterPro" id="IPR001589">
    <property type="entry name" value="Actinin_actin-bd_CS"/>
</dbReference>
<keyword evidence="13" id="KW-0770">Synapse</keyword>
<feature type="region of interest" description="Disordered" evidence="16">
    <location>
        <begin position="2557"/>
        <end position="2582"/>
    </location>
</feature>
<evidence type="ECO:0000256" key="6">
    <source>
        <dbReference type="ARBA" id="ARBA00022737"/>
    </source>
</evidence>
<dbReference type="CDD" id="cd00201">
    <property type="entry name" value="WW"/>
    <property type="match status" value="1"/>
</dbReference>
<dbReference type="GO" id="GO:0045211">
    <property type="term" value="C:postsynaptic membrane"/>
    <property type="evidence" value="ECO:0007669"/>
    <property type="project" value="UniProtKB-UniRule"/>
</dbReference>
<dbReference type="Gene3D" id="1.10.418.10">
    <property type="entry name" value="Calponin-like domain"/>
    <property type="match status" value="2"/>
</dbReference>
<dbReference type="SUPFAM" id="SSF47576">
    <property type="entry name" value="Calponin-homology domain, CH-domain"/>
    <property type="match status" value="1"/>
</dbReference>
<dbReference type="CDD" id="cd02334">
    <property type="entry name" value="ZZ_dystrophin"/>
    <property type="match status" value="1"/>
</dbReference>
<dbReference type="PROSITE" id="PS50135">
    <property type="entry name" value="ZF_ZZ_2"/>
    <property type="match status" value="1"/>
</dbReference>
<evidence type="ECO:0000256" key="4">
    <source>
        <dbReference type="ARBA" id="ARBA00022490"/>
    </source>
</evidence>
<dbReference type="Gene3D" id="1.20.58.60">
    <property type="match status" value="5"/>
</dbReference>
<evidence type="ECO:0000256" key="7">
    <source>
        <dbReference type="ARBA" id="ARBA00022771"/>
    </source>
</evidence>
<keyword evidence="15" id="KW-0175">Coiled coil</keyword>
<dbReference type="PANTHER" id="PTHR12268:SF14">
    <property type="entry name" value="DYSTROPHIN-1"/>
    <property type="match status" value="1"/>
</dbReference>
<evidence type="ECO:0000256" key="5">
    <source>
        <dbReference type="ARBA" id="ARBA00022723"/>
    </source>
</evidence>
<dbReference type="SMART" id="SM00291">
    <property type="entry name" value="ZnF_ZZ"/>
    <property type="match status" value="1"/>
</dbReference>
<proteinExistence type="predicted"/>
<dbReference type="SUPFAM" id="SSF46966">
    <property type="entry name" value="Spectrin repeat"/>
    <property type="match status" value="6"/>
</dbReference>
<dbReference type="SUPFAM" id="SSF51045">
    <property type="entry name" value="WW domain"/>
    <property type="match status" value="1"/>
</dbReference>
<keyword evidence="8" id="KW-0862">Zinc</keyword>
<feature type="region of interest" description="Disordered" evidence="16">
    <location>
        <begin position="312"/>
        <end position="635"/>
    </location>
</feature>
<feature type="coiled-coil region" evidence="15">
    <location>
        <begin position="2058"/>
        <end position="2128"/>
    </location>
</feature>
<dbReference type="SMART" id="SM00456">
    <property type="entry name" value="WW"/>
    <property type="match status" value="1"/>
</dbReference>
<feature type="region of interest" description="Disordered" evidence="16">
    <location>
        <begin position="2311"/>
        <end position="2334"/>
    </location>
</feature>
<keyword evidence="7 14" id="KW-0863">Zinc-finger</keyword>
<feature type="region of interest" description="Disordered" evidence="16">
    <location>
        <begin position="1926"/>
        <end position="1972"/>
    </location>
</feature>
<dbReference type="PANTHER" id="PTHR12268">
    <property type="entry name" value="E3 UBIQUITIN-PROTEIN LIGASE KCMF1"/>
    <property type="match status" value="1"/>
</dbReference>
<dbReference type="SUPFAM" id="SSF47473">
    <property type="entry name" value="EF-hand"/>
    <property type="match status" value="2"/>
</dbReference>
<gene>
    <name evidence="21" type="primary">LOC116953433</name>
</gene>
<dbReference type="GO" id="GO:0005737">
    <property type="term" value="C:cytoplasm"/>
    <property type="evidence" value="ECO:0007669"/>
    <property type="project" value="UniProtKB-ARBA"/>
</dbReference>
<dbReference type="SMART" id="SM00033">
    <property type="entry name" value="CH"/>
    <property type="match status" value="2"/>
</dbReference>
<feature type="compositionally biased region" description="Low complexity" evidence="16">
    <location>
        <begin position="1"/>
        <end position="14"/>
    </location>
</feature>
<dbReference type="Gene3D" id="3.30.60.90">
    <property type="match status" value="1"/>
</dbReference>
<dbReference type="InterPro" id="IPR035436">
    <property type="entry name" value="Dystrophin/utrophin"/>
</dbReference>
<evidence type="ECO:0000313" key="20">
    <source>
        <dbReference type="Proteomes" id="UP001318040"/>
    </source>
</evidence>
<feature type="coiled-coil region" evidence="15">
    <location>
        <begin position="892"/>
        <end position="919"/>
    </location>
</feature>
<evidence type="ECO:0000256" key="10">
    <source>
        <dbReference type="ARBA" id="ARBA00023136"/>
    </source>
</evidence>
<keyword evidence="6" id="KW-0677">Repeat</keyword>
<dbReference type="KEGG" id="pmrn:116953433"/>
<comment type="function">
    <text evidence="13">May play a role in anchoring the cytoskeleton to the plasma membrane.</text>
</comment>
<dbReference type="PROSITE" id="PS50021">
    <property type="entry name" value="CH"/>
    <property type="match status" value="2"/>
</dbReference>
<dbReference type="GO" id="GO:0099536">
    <property type="term" value="P:synaptic signaling"/>
    <property type="evidence" value="ECO:0007669"/>
    <property type="project" value="TreeGrafter"/>
</dbReference>
<feature type="coiled-coil region" evidence="15">
    <location>
        <begin position="3044"/>
        <end position="3074"/>
    </location>
</feature>
<feature type="region of interest" description="Disordered" evidence="16">
    <location>
        <begin position="2373"/>
        <end position="2412"/>
    </location>
</feature>
<dbReference type="GO" id="GO:0008270">
    <property type="term" value="F:zinc ion binding"/>
    <property type="evidence" value="ECO:0007669"/>
    <property type="project" value="UniProtKB-KW"/>
</dbReference>
<dbReference type="FunFam" id="1.10.418.10:FF:000044">
    <property type="entry name" value="utrophin isoform X2"/>
    <property type="match status" value="1"/>
</dbReference>
<dbReference type="PROSITE" id="PS01159">
    <property type="entry name" value="WW_DOMAIN_1"/>
    <property type="match status" value="1"/>
</dbReference>
<dbReference type="InterPro" id="IPR001715">
    <property type="entry name" value="CH_dom"/>
</dbReference>
<protein>
    <submittedName>
        <fullName evidence="21">Dystrophin-like isoform X1</fullName>
    </submittedName>
</protein>
<dbReference type="GO" id="GO:0003779">
    <property type="term" value="F:actin binding"/>
    <property type="evidence" value="ECO:0007669"/>
    <property type="project" value="UniProtKB-KW"/>
</dbReference>
<dbReference type="Gene3D" id="2.20.70.10">
    <property type="match status" value="1"/>
</dbReference>
<feature type="region of interest" description="Disordered" evidence="16">
    <location>
        <begin position="1269"/>
        <end position="1309"/>
    </location>
</feature>
<keyword evidence="9" id="KW-0106">Calcium</keyword>
<dbReference type="Pfam" id="PF09069">
    <property type="entry name" value="EF-hand_3"/>
    <property type="match status" value="1"/>
</dbReference>
<evidence type="ECO:0000259" key="19">
    <source>
        <dbReference type="PROSITE" id="PS50135"/>
    </source>
</evidence>
<feature type="compositionally biased region" description="Gly residues" evidence="16">
    <location>
        <begin position="316"/>
        <end position="326"/>
    </location>
</feature>
<dbReference type="Gene3D" id="1.10.238.10">
    <property type="entry name" value="EF-hand"/>
    <property type="match status" value="1"/>
</dbReference>
<dbReference type="PROSITE" id="PS50020">
    <property type="entry name" value="WW_DOMAIN_2"/>
    <property type="match status" value="1"/>
</dbReference>
<evidence type="ECO:0000256" key="11">
    <source>
        <dbReference type="ARBA" id="ARBA00023203"/>
    </source>
</evidence>
<evidence type="ECO:0000259" key="17">
    <source>
        <dbReference type="PROSITE" id="PS50020"/>
    </source>
</evidence>
<evidence type="ECO:0000259" key="18">
    <source>
        <dbReference type="PROSITE" id="PS50021"/>
    </source>
</evidence>
<keyword evidence="5" id="KW-0479">Metal-binding</keyword>
<evidence type="ECO:0000256" key="12">
    <source>
        <dbReference type="ARBA" id="ARBA00023212"/>
    </source>
</evidence>
<feature type="compositionally biased region" description="Low complexity" evidence="16">
    <location>
        <begin position="3106"/>
        <end position="3115"/>
    </location>
</feature>
<dbReference type="PROSITE" id="PS00019">
    <property type="entry name" value="ACTININ_1"/>
    <property type="match status" value="1"/>
</dbReference>
<keyword evidence="20" id="KW-1185">Reference proteome</keyword>
<dbReference type="SMART" id="SM00150">
    <property type="entry name" value="SPEC"/>
    <property type="match status" value="7"/>
</dbReference>
<sequence>MCEQQRQQQQQQQLGSGGGDADDGGDGDGTVRDRFRCVSSSAAASNLDASWGRRSMTAVPGDGASGRHERVGVQRKTFTKWINSQLAKAGRDPIEDLFLDLQDGRKLLELLGGLVGFQLPVERGASRLHALNNVTRALHVLRSNNVELVNIGGPDIVDGNHKLTLGLIWSIILHWQVKDVMKEAMSGLEQTSSEKILLSWVRQSTRDCPDVNVTNFTSCWSDGLAIGALLHSHRPGVFNPVEELREMTPVQRLERAFSLAKDHLGIERLLDPEDVATARPDKKSVLMYVTSLFQALPQRVSPESLREVESLPWNAAGGGGGGGGGTNSPDPLRHRHRAYAGTDPAFLPPRPLPLLAERESPVPGHRSPVSGSRSPLPGQRSPLPGRDSPRLRRASAFPSRESLASGRSSPFPSWELSHSGRSSPFPTRESPLPGGFSPRPGRQGPAREHKSPLPARKSPSIGRNSPDPRDSPVAGLGSSLPELIPPSPVQQDLSPGGQRDEVPCGSSLPAAHVHDRRRRAGDDSLAPTQDAAETEATPLLPCVSLPRMTDAGRPATSDPEAASPETVAGKIDAASSRSVAEETVAMTTVPPPRMVQDSSFPETRREGCREDAVLEDTEDEGDSKTPRQPQGPESLVQAMEARRQEMESMLHNEGIQDPESLLQAKESRPHNLALLHKAKEERPRGFESFLQAAEEMEGLDSLVQAMEARLQDMESLVQTEKMLGLGSILHANEARPQDVGSLLQNEGMQGLESQLQTDEARPKSLESLIQAAEEMEGLGFIHQAKKSRLQDMESQVQTGEMQGPEKFLLQKEEARPQGLESLLQAKEARLQRLEEVLARTDVAHGDAEELSEELDALETAMHRPDENGAWVHDLTSNGTLDSSNGEKFSAVIAQWETLYDKATQRRQDLERRVAEGQERERALRLVQERAAALSHRLGALLADGADALALPLEAQSIRQQLAEAVEALGAAERSYADAGLVGDGAGAARARSRVELTRTMLEEARTKLLRFGCPAAAFEARVSSCSSGLESVADDMKSQRWASSAEPDAIIKQLEQCLLLYRRLSEAKPEVEAVIKLGRQIVQKQQTENPRDLDQRLTSLKLLYNDLGAEVTENKQRLEKALKLARRLRKELGSLTDWLSAAHQELAGLCAVKDAPRAQDGRQSGAYEGLRAEVDQRRAAMEGVVQAWLALSGLLVARDATNDVEARVGLVTERWAALTTRLRELTPDVDTAEKAPTILGVGLGTAAGEDDDGGIEHLRTLEAKSLSAVKAKVDHQETGDANPDGTGAVSPGDAPEGAAGRPAESQQAAANPGDFLAELTALRARVAEAEECLRSPELLSGHYEDFSRQEDCLNCVQATLQGLREDVSGVGARKAAAVASTASPDDAVLIDGALLRLHRELTRAATAFGDRKMVYDRAVEQWRQFHCDMKELTQWLSDTEALVERLSEVEGHAPAEQAQLWELMEGITAHETLLLSVTSAGGEIARDSPTADSALIAERMASLARRWETLRDAVNGKQRRLEEEEEWCPPSLLQEELCDLRLSLVEAERRSMPQQLPGNIRGLQECLDQIQVCVDELPAWRERLERLRESAQEQPAPEEEEEVEELGTGDAKAVWAMPDDELSSLFHLWDKVSHELPARWREVEGLLHSMSRLDERSGKLLPALAAARTRLWASRDEAPPPPPPGSGVQKQDGLVPFDLSAVNTLLAEAEEMERAGVLPDELKVTVRNLHTEWLQFNELMRGLPIANEEKPCFADAGPSMDVARVFATPVSMKSGPVVEQHHHLATCKDDAFPEFQARVAGLSDWLAELEKRLTPQPVTFGDVDDINREIKKLKAVMRDLNLKRPQFYEVMTSVEKIRAGPSRLRSNVERLGDGLCQAETDLSRRVQTLQAMFLDSSLWDEVRHKAEQLLDEAEARQLLLVIGPGQPDASSTLLEASTETTCPERRPDPESTTTAGDEGRGTPGDAEGPAPPRELAACTAAIGEPGGGSPSDFDLPGEVAVEKEAMLEAQGSGGVCTGVEQRSRPNSDSSAELEPVTRPGEANHAPGTGAEVEDVEFLVVLEKQLLEQRALMQEQEGRQSVLDAARAEAERIQLEYSADDMASVLQELAALELRNKHLVQRMRRRETQLELAKRDIQWFDTESKRFIDWMEKMEQADATLDQESSQSTLGSLGKSWQDLQAEIEGQQDAFGGLTESGQRILQSLDGSEGSTALQRRIDSVNQRWRDLRHKSSQAGHGMPLQQSGGSPEWLKEFLAWLDEKERDPRGQADGDVGGDWESVHKQLEENKKFREELQVKEVEIISAMDTAEMISSEEQVNDAGDVTSSSSSSRPAVWSERLGKVTAAAERRASRLSWALARLGVLQASLDDLHGRLGHRTADGTPGTPEDQAGGPCGDADGDQESIEEESRPLAEELRSVEEAADELASAGVVLSSSTQQRLQEVTSTWRAMQTTLDGQIDQSEEVESDPNLAPKAYIPSSLQGSWECSLATNKVPYYINHQTQSTSWDHPKMAALYQSLADLNSVRFSAYRTAMKLRRLQKALCLDLVSLGALTTQLEQCGPDPRTPGLGGSAGKGPGGRGGPHERLVGATEVGRLLAELYGGLESGQGQRLVAAPLCTDMALNWLLNVYDPSRTGKIRSLSLKVGLICLSKAPLEEKYKYLFRQVSGPGGGGCDQRQLGLLLHEAIQIPRQLGEVASFGGSNIEPSVRSCFKFANSRDMVEVGRFLEWMKLEPQSLVWLPVLHRVAASETAKHQAKCNICKECPIVGFRYRSLKHFNYDICQSCFFSGRTAKGHKLHYPMVEYCTPTTSGEDVRDFTRVLRNKFKSKRYFSKHQRLGYLPVQTVLEGDTMETPLTVINLWPVSLDPSPQLSHEDTHARIEHFASRLAAMENKNGSYLREVSSPNESIDEEHILIRHFCQTLGAESPCPGSHDPGPMLVTMDTDEGEELCHIIAELEEEHRNLTAEYNQLKQQHESKSGSSDCLHFPPPASLPPPPLPLHSPQSPSPPPPLPPKGGSAPGTELHGREFAQPESELVAEARLLRQHKGRLESRMRVLEDHNRQLESQLLRLRSLLTQPAIDASRVNGSYLSSPSSCSPESTQGLPQNGTSSSAVATAATNGRHHHNISAGDEDILMLPKDSGTGLEEVMERLNNTFPNRNGNHVGGGGVFGMADDLTHDAGP</sequence>
<dbReference type="GO" id="GO:0016010">
    <property type="term" value="C:dystrophin-associated glycoprotein complex"/>
    <property type="evidence" value="ECO:0007669"/>
    <property type="project" value="UniProtKB-ARBA"/>
</dbReference>
<feature type="region of interest" description="Disordered" evidence="16">
    <location>
        <begin position="1"/>
        <end position="33"/>
    </location>
</feature>
<organism evidence="20 21">
    <name type="scientific">Petromyzon marinus</name>
    <name type="common">Sea lamprey</name>
    <dbReference type="NCBI Taxonomy" id="7757"/>
    <lineage>
        <taxon>Eukaryota</taxon>
        <taxon>Metazoa</taxon>
        <taxon>Chordata</taxon>
        <taxon>Craniata</taxon>
        <taxon>Vertebrata</taxon>
        <taxon>Cyclostomata</taxon>
        <taxon>Hyperoartia</taxon>
        <taxon>Petromyzontiformes</taxon>
        <taxon>Petromyzontidae</taxon>
        <taxon>Petromyzon</taxon>
    </lineage>
</organism>
<keyword evidence="10 13" id="KW-0472">Membrane</keyword>
<evidence type="ECO:0000256" key="14">
    <source>
        <dbReference type="PROSITE-ProRule" id="PRU00228"/>
    </source>
</evidence>
<evidence type="ECO:0000256" key="1">
    <source>
        <dbReference type="ARBA" id="ARBA00004245"/>
    </source>
</evidence>
<feature type="compositionally biased region" description="Pro residues" evidence="16">
    <location>
        <begin position="2984"/>
        <end position="3011"/>
    </location>
</feature>
<evidence type="ECO:0000256" key="9">
    <source>
        <dbReference type="ARBA" id="ARBA00022837"/>
    </source>
</evidence>
<dbReference type="Pfam" id="PF00569">
    <property type="entry name" value="ZZ"/>
    <property type="match status" value="1"/>
</dbReference>
<evidence type="ECO:0000256" key="13">
    <source>
        <dbReference type="PIRNR" id="PIRNR002341"/>
    </source>
</evidence>
<feature type="compositionally biased region" description="Low complexity" evidence="16">
    <location>
        <begin position="3085"/>
        <end position="3097"/>
    </location>
</feature>